<reference evidence="3 4" key="1">
    <citation type="journal article" date="2009" name="Science">
        <title>Green evolution and dynamic adaptations revealed by genomes of the marine picoeukaryotes Micromonas.</title>
        <authorList>
            <person name="Worden A.Z."/>
            <person name="Lee J.H."/>
            <person name="Mock T."/>
            <person name="Rouze P."/>
            <person name="Simmons M.P."/>
            <person name="Aerts A.L."/>
            <person name="Allen A.E."/>
            <person name="Cuvelier M.L."/>
            <person name="Derelle E."/>
            <person name="Everett M.V."/>
            <person name="Foulon E."/>
            <person name="Grimwood J."/>
            <person name="Gundlach H."/>
            <person name="Henrissat B."/>
            <person name="Napoli C."/>
            <person name="McDonald S.M."/>
            <person name="Parker M.S."/>
            <person name="Rombauts S."/>
            <person name="Salamov A."/>
            <person name="Von Dassow P."/>
            <person name="Badger J.H."/>
            <person name="Coutinho P.M."/>
            <person name="Demir E."/>
            <person name="Dubchak I."/>
            <person name="Gentemann C."/>
            <person name="Eikrem W."/>
            <person name="Gready J.E."/>
            <person name="John U."/>
            <person name="Lanier W."/>
            <person name="Lindquist E.A."/>
            <person name="Lucas S."/>
            <person name="Mayer K.F."/>
            <person name="Moreau H."/>
            <person name="Not F."/>
            <person name="Otillar R."/>
            <person name="Panaud O."/>
            <person name="Pangilinan J."/>
            <person name="Paulsen I."/>
            <person name="Piegu B."/>
            <person name="Poliakov A."/>
            <person name="Robbens S."/>
            <person name="Schmutz J."/>
            <person name="Toulza E."/>
            <person name="Wyss T."/>
            <person name="Zelensky A."/>
            <person name="Zhou K."/>
            <person name="Armbrust E.V."/>
            <person name="Bhattacharya D."/>
            <person name="Goodenough U.W."/>
            <person name="Van de Peer Y."/>
            <person name="Grigoriev I.V."/>
        </authorList>
    </citation>
    <scope>NUCLEOTIDE SEQUENCE [LARGE SCALE GENOMIC DNA]</scope>
    <source>
        <strain evidence="4">RCC299 / NOUM17</strain>
    </source>
</reference>
<accession>C1E2M3</accession>
<sequence length="403" mass="44307">MGATKVENDALLRKKEKKTTSFFTPTSVIIGVVAIVVAVCGYMAYTHAIAGTSQSSLKTSHEHAAKAPSSHKLSAKAREKRETESVAAKFAEEYHIPMQFMTKSEVPKGAALGKAREEPVKTFPLSVSRGKLGKFDAQEILDNPHEYEGTGDHLNPLLSDIVDDAAEIGVIRAFLEQYRQTPIKALYARAYLRISAVSAALGGQYQDLVDATKGTDLMDISNKDFKAEVDICDHKGLPQDKYVPEDKFEVPDITHQESDTEFDPSKVDAAKDEVYVIEHPKEERRRALLGSGFERKPPSEYTKQLSESFIPQLDTDEMIMIYANLTEGLPTVIGEINALGASMTDTEKLCLAAFDLIGAAIVSAPDLNTEKVCPQVHVRSWNLGLKAARGCNIAVLQSFFHYL</sequence>
<dbReference type="KEGG" id="mis:MICPUN_57296"/>
<keyword evidence="4" id="KW-1185">Reference proteome</keyword>
<evidence type="ECO:0000313" key="4">
    <source>
        <dbReference type="Proteomes" id="UP000002009"/>
    </source>
</evidence>
<feature type="region of interest" description="Disordered" evidence="1">
    <location>
        <begin position="60"/>
        <end position="79"/>
    </location>
</feature>
<dbReference type="EMBL" id="CP001324">
    <property type="protein sequence ID" value="ACO62370.1"/>
    <property type="molecule type" value="Genomic_DNA"/>
</dbReference>
<dbReference type="AlphaFoldDB" id="C1E2M3"/>
<dbReference type="InParanoid" id="C1E2M3"/>
<evidence type="ECO:0000313" key="3">
    <source>
        <dbReference type="EMBL" id="ACO62370.1"/>
    </source>
</evidence>
<name>C1E2M3_MICCC</name>
<protein>
    <submittedName>
        <fullName evidence="3">Uncharacterized protein</fullName>
    </submittedName>
</protein>
<gene>
    <name evidence="3" type="ORF">MICPUN_57296</name>
</gene>
<evidence type="ECO:0000256" key="1">
    <source>
        <dbReference type="SAM" id="MobiDB-lite"/>
    </source>
</evidence>
<keyword evidence="2" id="KW-0812">Transmembrane</keyword>
<keyword evidence="2" id="KW-1133">Transmembrane helix</keyword>
<proteinExistence type="predicted"/>
<keyword evidence="2" id="KW-0472">Membrane</keyword>
<dbReference type="Proteomes" id="UP000002009">
    <property type="component" value="Chromosome 3"/>
</dbReference>
<dbReference type="GeneID" id="8241872"/>
<evidence type="ECO:0000256" key="2">
    <source>
        <dbReference type="SAM" id="Phobius"/>
    </source>
</evidence>
<dbReference type="RefSeq" id="XP_002501112.1">
    <property type="nucleotide sequence ID" value="XM_002501066.1"/>
</dbReference>
<feature type="transmembrane region" description="Helical" evidence="2">
    <location>
        <begin position="21"/>
        <end position="45"/>
    </location>
</feature>
<organism evidence="3 4">
    <name type="scientific">Micromonas commoda (strain RCC299 / NOUM17 / CCMP2709)</name>
    <name type="common">Picoplanktonic green alga</name>
    <dbReference type="NCBI Taxonomy" id="296587"/>
    <lineage>
        <taxon>Eukaryota</taxon>
        <taxon>Viridiplantae</taxon>
        <taxon>Chlorophyta</taxon>
        <taxon>Mamiellophyceae</taxon>
        <taxon>Mamiellales</taxon>
        <taxon>Mamiellaceae</taxon>
        <taxon>Micromonas</taxon>
    </lineage>
</organism>